<dbReference type="PROSITE" id="PS00687">
    <property type="entry name" value="ALDEHYDE_DEHYDR_GLU"/>
    <property type="match status" value="1"/>
</dbReference>
<dbReference type="InterPro" id="IPR016162">
    <property type="entry name" value="Ald_DH_N"/>
</dbReference>
<dbReference type="CDD" id="cd07093">
    <property type="entry name" value="ALDH_F8_HMSADH"/>
    <property type="match status" value="1"/>
</dbReference>
<dbReference type="InterPro" id="IPR029510">
    <property type="entry name" value="Ald_DH_CS_GLU"/>
</dbReference>
<proteinExistence type="inferred from homology"/>
<evidence type="ECO:0000313" key="8">
    <source>
        <dbReference type="Proteomes" id="UP001596001"/>
    </source>
</evidence>
<dbReference type="EMBL" id="JBHSHJ010000014">
    <property type="protein sequence ID" value="MFC4790175.1"/>
    <property type="molecule type" value="Genomic_DNA"/>
</dbReference>
<name>A0ABV9QKE2_9BURK</name>
<reference evidence="8" key="1">
    <citation type="journal article" date="2019" name="Int. J. Syst. Evol. Microbiol.">
        <title>The Global Catalogue of Microorganisms (GCM) 10K type strain sequencing project: providing services to taxonomists for standard genome sequencing and annotation.</title>
        <authorList>
            <consortium name="The Broad Institute Genomics Platform"/>
            <consortium name="The Broad Institute Genome Sequencing Center for Infectious Disease"/>
            <person name="Wu L."/>
            <person name="Ma J."/>
        </authorList>
    </citation>
    <scope>NUCLEOTIDE SEQUENCE [LARGE SCALE GENOMIC DNA]</scope>
    <source>
        <strain evidence="8">CCUG 49452</strain>
    </source>
</reference>
<dbReference type="Proteomes" id="UP001596001">
    <property type="component" value="Unassembled WGS sequence"/>
</dbReference>
<dbReference type="Gene3D" id="3.40.309.10">
    <property type="entry name" value="Aldehyde Dehydrogenase, Chain A, domain 2"/>
    <property type="match status" value="1"/>
</dbReference>
<dbReference type="GO" id="GO:0016491">
    <property type="term" value="F:oxidoreductase activity"/>
    <property type="evidence" value="ECO:0007669"/>
    <property type="project" value="UniProtKB-KW"/>
</dbReference>
<dbReference type="InterPro" id="IPR016161">
    <property type="entry name" value="Ald_DH/histidinol_DH"/>
</dbReference>
<dbReference type="RefSeq" id="WP_382434346.1">
    <property type="nucleotide sequence ID" value="NZ_JBHSHJ010000014.1"/>
</dbReference>
<dbReference type="SUPFAM" id="SSF53720">
    <property type="entry name" value="ALDH-like"/>
    <property type="match status" value="1"/>
</dbReference>
<dbReference type="PANTHER" id="PTHR43720:SF2">
    <property type="entry name" value="2-AMINOMUCONIC SEMIALDEHYDE DEHYDROGENASE"/>
    <property type="match status" value="1"/>
</dbReference>
<evidence type="ECO:0000256" key="4">
    <source>
        <dbReference type="PROSITE-ProRule" id="PRU10007"/>
    </source>
</evidence>
<dbReference type="PROSITE" id="PS00070">
    <property type="entry name" value="ALDEHYDE_DEHYDR_CYS"/>
    <property type="match status" value="1"/>
</dbReference>
<accession>A0ABV9QKE2</accession>
<feature type="domain" description="Aldehyde dehydrogenase" evidence="6">
    <location>
        <begin position="14"/>
        <end position="480"/>
    </location>
</feature>
<gene>
    <name evidence="7" type="ORF">ACFO6X_14420</name>
</gene>
<comment type="similarity">
    <text evidence="1 5">Belongs to the aldehyde dehydrogenase family.</text>
</comment>
<evidence type="ECO:0000256" key="3">
    <source>
        <dbReference type="ARBA" id="ARBA00023027"/>
    </source>
</evidence>
<dbReference type="Gene3D" id="3.40.605.10">
    <property type="entry name" value="Aldehyde Dehydrogenase, Chain A, domain 1"/>
    <property type="match status" value="1"/>
</dbReference>
<protein>
    <submittedName>
        <fullName evidence="7">2-hydroxymuconic semialdehyde dehydrogenase</fullName>
        <ecNumber evidence="7">1.2.1.85</ecNumber>
    </submittedName>
</protein>
<evidence type="ECO:0000256" key="5">
    <source>
        <dbReference type="RuleBase" id="RU003345"/>
    </source>
</evidence>
<dbReference type="NCBIfam" id="TIGR03216">
    <property type="entry name" value="OH_muco_semi_DH"/>
    <property type="match status" value="1"/>
</dbReference>
<evidence type="ECO:0000256" key="2">
    <source>
        <dbReference type="ARBA" id="ARBA00023002"/>
    </source>
</evidence>
<dbReference type="InterPro" id="IPR017628">
    <property type="entry name" value="OHmuconic_semiald_DH"/>
</dbReference>
<evidence type="ECO:0000256" key="1">
    <source>
        <dbReference type="ARBA" id="ARBA00009986"/>
    </source>
</evidence>
<feature type="active site" evidence="4">
    <location>
        <position position="252"/>
    </location>
</feature>
<keyword evidence="3" id="KW-0520">NAD</keyword>
<comment type="caution">
    <text evidence="7">The sequence shown here is derived from an EMBL/GenBank/DDBJ whole genome shotgun (WGS) entry which is preliminary data.</text>
</comment>
<keyword evidence="2 5" id="KW-0560">Oxidoreductase</keyword>
<dbReference type="PANTHER" id="PTHR43720">
    <property type="entry name" value="2-AMINOMUCONIC SEMIALDEHYDE DEHYDROGENASE"/>
    <property type="match status" value="1"/>
</dbReference>
<dbReference type="EC" id="1.2.1.85" evidence="7"/>
<keyword evidence="8" id="KW-1185">Reference proteome</keyword>
<dbReference type="Pfam" id="PF00171">
    <property type="entry name" value="Aldedh"/>
    <property type="match status" value="1"/>
</dbReference>
<sequence>MKQVLNFINGQHEASDKTFPKHSPLNNTVIADVHEASRTQVDAAVAAARAALDGPWGKMSVAERVERLYAVADGINKRFDEFLAAECADTGKPRSLASHIDIPRGAANFKVFADVVKNVATEFFETATPDGKSAINYGYRTPVGVVGVICPWNLPLLLMTWKVGPALACGNTVVVKPSEETPQTAALLGEVMNEAGIPPGVYNVVHGFGPDSAGEFVTTHPGVDAITFTGETRTGEIIMKAAAKGSRPVSLEMGGKNAAIIFEDADFDAAIEGTLRSAFVNSGQVCLGTERVYVQRPIFDKFVAELKKQVEGWKIGLPEEADTKLGPVISKEHQAKVLSYYKLAVEEGATVVTGGGVPNMGAGFSDGAWVQPTIWTGLPETARVIKEEIFGPCCHIAPFDTEEEVLAKANDNVYGLATAIWTRDVSRAHRVAQKMKVGLSWVNSWFLRDLRTPFGGAKQSGIGREGGVHSLEFYTELKNVCIKL</sequence>
<dbReference type="InterPro" id="IPR016160">
    <property type="entry name" value="Ald_DH_CS_CYS"/>
</dbReference>
<evidence type="ECO:0000313" key="7">
    <source>
        <dbReference type="EMBL" id="MFC4790175.1"/>
    </source>
</evidence>
<organism evidence="7 8">
    <name type="scientific">Giesbergeria sinuosa</name>
    <dbReference type="NCBI Taxonomy" id="80883"/>
    <lineage>
        <taxon>Bacteria</taxon>
        <taxon>Pseudomonadati</taxon>
        <taxon>Pseudomonadota</taxon>
        <taxon>Betaproteobacteria</taxon>
        <taxon>Burkholderiales</taxon>
        <taxon>Comamonadaceae</taxon>
        <taxon>Giesbergeria</taxon>
    </lineage>
</organism>
<dbReference type="InterPro" id="IPR015590">
    <property type="entry name" value="Aldehyde_DH_dom"/>
</dbReference>
<dbReference type="InterPro" id="IPR016163">
    <property type="entry name" value="Ald_DH_C"/>
</dbReference>
<evidence type="ECO:0000259" key="6">
    <source>
        <dbReference type="Pfam" id="PF00171"/>
    </source>
</evidence>